<evidence type="ECO:0000313" key="1">
    <source>
        <dbReference type="EMBL" id="AER41481.1"/>
    </source>
</evidence>
<evidence type="ECO:0000313" key="2">
    <source>
        <dbReference type="Proteomes" id="UP000201571"/>
    </source>
</evidence>
<keyword evidence="2" id="KW-1185">Reference proteome</keyword>
<proteinExistence type="predicted"/>
<dbReference type="EMBL" id="JN408834">
    <property type="protein sequence ID" value="AER41481.1"/>
    <property type="molecule type" value="Genomic_DNA"/>
</dbReference>
<dbReference type="KEGG" id="vg:13842610"/>
<protein>
    <submittedName>
        <fullName evidence="1">Uncharacterized protein</fullName>
    </submittedName>
</protein>
<dbReference type="Proteomes" id="UP000201571">
    <property type="component" value="Segment"/>
</dbReference>
<sequence length="157" mass="17978">MSILCVRCKSNSVLPSFNRINYCDDCGTKCMCCSNNGRLRRLDVTPVVPASIKLLQPEIVHKRYRLFSGFYFVNTFDTLSFVLLCDGCKYNFCWFCKKFAAESKMYKVTAGSTFDSLQNGFICRECVNHCGCNFCEIDDNSLKQFVGSTSEIFFWIV</sequence>
<accession>K4EQT2</accession>
<dbReference type="OrthoDB" id="41376at10239"/>
<dbReference type="GeneID" id="13842610"/>
<reference evidence="1 2" key="1">
    <citation type="journal article" date="2012" name="BMC Genomics">
        <title>Genome of Epinotia aporema granulovirus (EpapGV), a polyorganotropic fast killing betabaculovirus with a novel thymidylate kinase gene.</title>
        <authorList>
            <person name="Ferrelli M.L."/>
            <person name="Salvador R."/>
            <person name="Biedma M.E."/>
            <person name="Berretta M.F."/>
            <person name="Haase S."/>
            <person name="Sciocco-Cap A."/>
            <person name="Ghiringhelli P.D."/>
            <person name="Romanowski V."/>
        </authorList>
    </citation>
    <scope>NUCLEOTIDE SEQUENCE [LARGE SCALE GENOMIC DNA]</scope>
</reference>
<organism evidence="1 2">
    <name type="scientific">Epinotia aporema granulovirus</name>
    <dbReference type="NCBI Taxonomy" id="166056"/>
    <lineage>
        <taxon>Viruses</taxon>
        <taxon>Viruses incertae sedis</taxon>
        <taxon>Naldaviricetes</taxon>
        <taxon>Lefavirales</taxon>
        <taxon>Baculoviridae</taxon>
        <taxon>Betabaculovirus</taxon>
        <taxon>Betabaculovirus epaporemae</taxon>
    </lineage>
</organism>
<dbReference type="RefSeq" id="YP_006908563.1">
    <property type="nucleotide sequence ID" value="NC_018875.1"/>
</dbReference>
<name>K4EQT2_9BBAC</name>